<dbReference type="PANTHER" id="PTHR44167">
    <property type="entry name" value="OVARIAN-SPECIFIC SERINE/THREONINE-PROTEIN KINASE LOK-RELATED"/>
    <property type="match status" value="1"/>
</dbReference>
<dbReference type="PROSITE" id="PS50011">
    <property type="entry name" value="PROTEIN_KINASE_DOM"/>
    <property type="match status" value="1"/>
</dbReference>
<evidence type="ECO:0000313" key="9">
    <source>
        <dbReference type="Proteomes" id="UP000288805"/>
    </source>
</evidence>
<dbReference type="PANTHER" id="PTHR44167:SF23">
    <property type="entry name" value="CDC7 KINASE, ISOFORM A-RELATED"/>
    <property type="match status" value="1"/>
</dbReference>
<dbReference type="InterPro" id="IPR011009">
    <property type="entry name" value="Kinase-like_dom_sf"/>
</dbReference>
<reference evidence="8 9" key="1">
    <citation type="journal article" date="2018" name="PLoS Genet.">
        <title>Population sequencing reveals clonal diversity and ancestral inbreeding in the grapevine cultivar Chardonnay.</title>
        <authorList>
            <person name="Roach M.J."/>
            <person name="Johnson D.L."/>
            <person name="Bohlmann J."/>
            <person name="van Vuuren H.J."/>
            <person name="Jones S.J."/>
            <person name="Pretorius I.S."/>
            <person name="Schmidt S.A."/>
            <person name="Borneman A.R."/>
        </authorList>
    </citation>
    <scope>NUCLEOTIDE SEQUENCE [LARGE SCALE GENOMIC DNA]</scope>
    <source>
        <strain evidence="9">cv. Chardonnay</strain>
        <tissue evidence="8">Leaf</tissue>
    </source>
</reference>
<feature type="domain" description="Protein kinase" evidence="7">
    <location>
        <begin position="1"/>
        <end position="129"/>
    </location>
</feature>
<accession>A0A438IEZ0</accession>
<dbReference type="Proteomes" id="UP000288805">
    <property type="component" value="Unassembled WGS sequence"/>
</dbReference>
<evidence type="ECO:0000256" key="5">
    <source>
        <dbReference type="ARBA" id="ARBA00022777"/>
    </source>
</evidence>
<evidence type="ECO:0000256" key="6">
    <source>
        <dbReference type="ARBA" id="ARBA00022840"/>
    </source>
</evidence>
<evidence type="ECO:0000256" key="4">
    <source>
        <dbReference type="ARBA" id="ARBA00022741"/>
    </source>
</evidence>
<evidence type="ECO:0000256" key="3">
    <source>
        <dbReference type="ARBA" id="ARBA00022679"/>
    </source>
</evidence>
<keyword evidence="2" id="KW-0723">Serine/threonine-protein kinase</keyword>
<evidence type="ECO:0000259" key="7">
    <source>
        <dbReference type="PROSITE" id="PS50011"/>
    </source>
</evidence>
<organism evidence="8 9">
    <name type="scientific">Vitis vinifera</name>
    <name type="common">Grape</name>
    <dbReference type="NCBI Taxonomy" id="29760"/>
    <lineage>
        <taxon>Eukaryota</taxon>
        <taxon>Viridiplantae</taxon>
        <taxon>Streptophyta</taxon>
        <taxon>Embryophyta</taxon>
        <taxon>Tracheophyta</taxon>
        <taxon>Spermatophyta</taxon>
        <taxon>Magnoliopsida</taxon>
        <taxon>eudicotyledons</taxon>
        <taxon>Gunneridae</taxon>
        <taxon>Pentapetalae</taxon>
        <taxon>rosids</taxon>
        <taxon>Vitales</taxon>
        <taxon>Vitaceae</taxon>
        <taxon>Viteae</taxon>
        <taxon>Vitis</taxon>
    </lineage>
</organism>
<dbReference type="GO" id="GO:0005524">
    <property type="term" value="F:ATP binding"/>
    <property type="evidence" value="ECO:0007669"/>
    <property type="project" value="UniProtKB-KW"/>
</dbReference>
<sequence>MQVLFRSLHQGSKVDIWSAGVTLLYLMVGRSPFVGDPKQNIKDIMKLRGSEDLWEVAKLHNRESSFPVELFDIQFLPSVELKHWCKLNTKRPEFFKLIPRSLFDLVDKCLTVNPRLRISAEEALRHEFFAPCHESLRKQRMLRQGLRLESGDYRSGHLEHANSQVSLDL</sequence>
<proteinExistence type="predicted"/>
<dbReference type="Gene3D" id="1.10.510.10">
    <property type="entry name" value="Transferase(Phosphotransferase) domain 1"/>
    <property type="match status" value="1"/>
</dbReference>
<keyword evidence="4" id="KW-0547">Nucleotide-binding</keyword>
<evidence type="ECO:0000313" key="8">
    <source>
        <dbReference type="EMBL" id="RVW95291.1"/>
    </source>
</evidence>
<dbReference type="SUPFAM" id="SSF56112">
    <property type="entry name" value="Protein kinase-like (PK-like)"/>
    <property type="match status" value="1"/>
</dbReference>
<evidence type="ECO:0000256" key="1">
    <source>
        <dbReference type="ARBA" id="ARBA00012513"/>
    </source>
</evidence>
<dbReference type="AlphaFoldDB" id="A0A438IEZ0"/>
<gene>
    <name evidence="8" type="ORF">CK203_034196</name>
</gene>
<keyword evidence="3" id="KW-0808">Transferase</keyword>
<dbReference type="EC" id="2.7.11.1" evidence="1"/>
<dbReference type="InterPro" id="IPR000719">
    <property type="entry name" value="Prot_kinase_dom"/>
</dbReference>
<evidence type="ECO:0000256" key="2">
    <source>
        <dbReference type="ARBA" id="ARBA00022527"/>
    </source>
</evidence>
<keyword evidence="6" id="KW-0067">ATP-binding</keyword>
<dbReference type="GO" id="GO:0004674">
    <property type="term" value="F:protein serine/threonine kinase activity"/>
    <property type="evidence" value="ECO:0007669"/>
    <property type="project" value="UniProtKB-KW"/>
</dbReference>
<keyword evidence="5" id="KW-0418">Kinase</keyword>
<comment type="caution">
    <text evidence="8">The sequence shown here is derived from an EMBL/GenBank/DDBJ whole genome shotgun (WGS) entry which is preliminary data.</text>
</comment>
<dbReference type="Pfam" id="PF00069">
    <property type="entry name" value="Pkinase"/>
    <property type="match status" value="1"/>
</dbReference>
<dbReference type="EMBL" id="QGNW01000115">
    <property type="protein sequence ID" value="RVW95291.1"/>
    <property type="molecule type" value="Genomic_DNA"/>
</dbReference>
<name>A0A438IEZ0_VITVI</name>
<protein>
    <recommendedName>
        <fullName evidence="1">non-specific serine/threonine protein kinase</fullName>
        <ecNumber evidence="1">2.7.11.1</ecNumber>
    </recommendedName>
</protein>